<dbReference type="Gene3D" id="3.40.630.30">
    <property type="match status" value="1"/>
</dbReference>
<reference evidence="2 3" key="1">
    <citation type="submission" date="2023-05" db="EMBL/GenBank/DDBJ databases">
        <title>Rombocin, a short stable natural nisin variant, displays selective antimicrobial activity against Listeria monocytogenes and employs dual mode of action to kill target bacterial strains.</title>
        <authorList>
            <person name="Wambui J."/>
            <person name="Stephan R."/>
            <person name="Kuipers O.P."/>
        </authorList>
    </citation>
    <scope>NUCLEOTIDE SEQUENCE [LARGE SCALE GENOMIC DNA]</scope>
    <source>
        <strain evidence="2 3">RC002</strain>
    </source>
</reference>
<evidence type="ECO:0000259" key="1">
    <source>
        <dbReference type="PROSITE" id="PS51186"/>
    </source>
</evidence>
<dbReference type="CDD" id="cd04301">
    <property type="entry name" value="NAT_SF"/>
    <property type="match status" value="1"/>
</dbReference>
<dbReference type="EMBL" id="JASKYM010000001">
    <property type="protein sequence ID" value="MDK2562047.1"/>
    <property type="molecule type" value="Genomic_DNA"/>
</dbReference>
<feature type="domain" description="N-acetyltransferase" evidence="1">
    <location>
        <begin position="4"/>
        <end position="210"/>
    </location>
</feature>
<accession>A0ABT7E595</accession>
<keyword evidence="2" id="KW-0808">Transferase</keyword>
<dbReference type="Pfam" id="PF00583">
    <property type="entry name" value="Acetyltransf_1"/>
    <property type="match status" value="1"/>
</dbReference>
<evidence type="ECO:0000313" key="2">
    <source>
        <dbReference type="EMBL" id="MDK2562047.1"/>
    </source>
</evidence>
<gene>
    <name evidence="2" type="ORF">QOZ84_00690</name>
</gene>
<keyword evidence="3" id="KW-1185">Reference proteome</keyword>
<dbReference type="GO" id="GO:0016746">
    <property type="term" value="F:acyltransferase activity"/>
    <property type="evidence" value="ECO:0007669"/>
    <property type="project" value="UniProtKB-KW"/>
</dbReference>
<dbReference type="EC" id="2.3.1.-" evidence="2"/>
<dbReference type="SUPFAM" id="SSF55729">
    <property type="entry name" value="Acyl-CoA N-acyltransferases (Nat)"/>
    <property type="match status" value="1"/>
</dbReference>
<dbReference type="InterPro" id="IPR016181">
    <property type="entry name" value="Acyl_CoA_acyltransferase"/>
</dbReference>
<sequence>MNAVVYRDLDKKDYDRIKELIAKAFGFDKFIKDENFLDLILNIYLQNCILASSFSKVAVKDNNVIGIILGDAKKDKNRIRKFHNSLSVLYTTTKLVFSNKENKKILKEFAKITSTYKEIIQGKKEDFQGCIQLFIVSEESRGLGVGKSLISYLSNYMKSMDVKSLYLYTDNKCNYGFYDNQNFNRINEKKVYFDTIQEYLDVFLYSYNFN</sequence>
<organism evidence="2 3">
    <name type="scientific">Romboutsia sedimentorum</name>
    <dbReference type="NCBI Taxonomy" id="1368474"/>
    <lineage>
        <taxon>Bacteria</taxon>
        <taxon>Bacillati</taxon>
        <taxon>Bacillota</taxon>
        <taxon>Clostridia</taxon>
        <taxon>Peptostreptococcales</taxon>
        <taxon>Peptostreptococcaceae</taxon>
        <taxon>Romboutsia</taxon>
    </lineage>
</organism>
<dbReference type="InterPro" id="IPR000182">
    <property type="entry name" value="GNAT_dom"/>
</dbReference>
<protein>
    <submittedName>
        <fullName evidence="2">GNAT family N-acetyltransferase</fullName>
        <ecNumber evidence="2">2.3.1.-</ecNumber>
    </submittedName>
</protein>
<evidence type="ECO:0000313" key="3">
    <source>
        <dbReference type="Proteomes" id="UP001301012"/>
    </source>
</evidence>
<dbReference type="Proteomes" id="UP001301012">
    <property type="component" value="Unassembled WGS sequence"/>
</dbReference>
<proteinExistence type="predicted"/>
<keyword evidence="2" id="KW-0012">Acyltransferase</keyword>
<comment type="caution">
    <text evidence="2">The sequence shown here is derived from an EMBL/GenBank/DDBJ whole genome shotgun (WGS) entry which is preliminary data.</text>
</comment>
<dbReference type="PROSITE" id="PS51186">
    <property type="entry name" value="GNAT"/>
    <property type="match status" value="1"/>
</dbReference>
<name>A0ABT7E595_9FIRM</name>
<dbReference type="RefSeq" id="WP_284131035.1">
    <property type="nucleotide sequence ID" value="NZ_JASKYM010000001.1"/>
</dbReference>